<evidence type="ECO:0000313" key="1">
    <source>
        <dbReference type="EMBL" id="MDP9836512.1"/>
    </source>
</evidence>
<proteinExistence type="predicted"/>
<comment type="caution">
    <text evidence="1">The sequence shown here is derived from an EMBL/GenBank/DDBJ whole genome shotgun (WGS) entry which is preliminary data.</text>
</comment>
<sequence length="85" mass="9306">MPARAWSQRFMRAVSGNLQHWAGQNGIQFKFELKNMGMYLRGGTEGLNLFLFSRACHEILAADCAGFHAGAINGCVARNGLDVTC</sequence>
<protein>
    <submittedName>
        <fullName evidence="1">Uncharacterized protein</fullName>
    </submittedName>
</protein>
<dbReference type="EMBL" id="JAUSRF010000003">
    <property type="protein sequence ID" value="MDP9836512.1"/>
    <property type="molecule type" value="Genomic_DNA"/>
</dbReference>
<gene>
    <name evidence="1" type="ORF">J2T09_001256</name>
</gene>
<dbReference type="RefSeq" id="WP_306832272.1">
    <property type="nucleotide sequence ID" value="NZ_JAUSRF010000003.1"/>
</dbReference>
<name>A0ABT9PPY3_9HYPH</name>
<evidence type="ECO:0000313" key="2">
    <source>
        <dbReference type="Proteomes" id="UP001241472"/>
    </source>
</evidence>
<dbReference type="Proteomes" id="UP001241472">
    <property type="component" value="Unassembled WGS sequence"/>
</dbReference>
<reference evidence="1 2" key="1">
    <citation type="submission" date="2023-07" db="EMBL/GenBank/DDBJ databases">
        <title>Sorghum-associated microbial communities from plants grown in Nebraska, USA.</title>
        <authorList>
            <person name="Schachtman D."/>
        </authorList>
    </citation>
    <scope>NUCLEOTIDE SEQUENCE [LARGE SCALE GENOMIC DNA]</scope>
    <source>
        <strain evidence="1 2">DS1307</strain>
    </source>
</reference>
<keyword evidence="2" id="KW-1185">Reference proteome</keyword>
<organism evidence="1 2">
    <name type="scientific">Neorhizobium huautlense</name>
    <dbReference type="NCBI Taxonomy" id="67774"/>
    <lineage>
        <taxon>Bacteria</taxon>
        <taxon>Pseudomonadati</taxon>
        <taxon>Pseudomonadota</taxon>
        <taxon>Alphaproteobacteria</taxon>
        <taxon>Hyphomicrobiales</taxon>
        <taxon>Rhizobiaceae</taxon>
        <taxon>Rhizobium/Agrobacterium group</taxon>
        <taxon>Neorhizobium</taxon>
    </lineage>
</organism>
<accession>A0ABT9PPY3</accession>